<dbReference type="InterPro" id="IPR013249">
    <property type="entry name" value="RNA_pol_sigma70_r4_t2"/>
</dbReference>
<keyword evidence="3" id="KW-0805">Transcription regulation</keyword>
<comment type="caution">
    <text evidence="8">The sequence shown here is derived from an EMBL/GenBank/DDBJ whole genome shotgun (WGS) entry which is preliminary data.</text>
</comment>
<sequence length="275" mass="29987">MSDASRHRNLAVRLAYDITGSWADAEEIAQEALARVWMTTEVRDPRALLARITTNLAIDRLRTSRTDYVGPYLPEPVLTSDGADEAVERAAEVEVALLVALEALSPIERATLLLHDVFAFSFDEVAEFLDRSPAAVRQAASRARAHAARRRPRFTHDDATTRQLVERFFAAVRDGEVAQLVDLLATDVTLVSDGGGAVAAARRPVVGSEQVARFLAGLGARFAGRVTIAPAHLNRADAHLVFVDGALDQVVWLGIHEGRIEALYLVRNPAKLRAV</sequence>
<dbReference type="InterPro" id="IPR036388">
    <property type="entry name" value="WH-like_DNA-bd_sf"/>
</dbReference>
<protein>
    <submittedName>
        <fullName evidence="8">Sigma-70 family RNA polymerase sigma factor</fullName>
    </submittedName>
</protein>
<accession>A0A3P1T417</accession>
<dbReference type="RefSeq" id="WP_124845122.1">
    <property type="nucleotide sequence ID" value="NZ_JAUNKP010000019.1"/>
</dbReference>
<evidence type="ECO:0000256" key="1">
    <source>
        <dbReference type="ARBA" id="ARBA00010641"/>
    </source>
</evidence>
<dbReference type="Gene3D" id="3.10.450.50">
    <property type="match status" value="1"/>
</dbReference>
<comment type="subunit">
    <text evidence="2">Interacts transiently with the RNA polymerase catalytic core formed by RpoA, RpoB, RpoC and RpoZ (2 alpha, 1 beta, 1 beta' and 1 omega subunit) to form the RNA polymerase holoenzyme that can initiate transcription.</text>
</comment>
<proteinExistence type="inferred from homology"/>
<keyword evidence="4" id="KW-0731">Sigma factor</keyword>
<comment type="similarity">
    <text evidence="1">Belongs to the sigma-70 factor family. ECF subfamily.</text>
</comment>
<evidence type="ECO:0000313" key="9">
    <source>
        <dbReference type="Proteomes" id="UP000280819"/>
    </source>
</evidence>
<dbReference type="Gene3D" id="1.10.10.10">
    <property type="entry name" value="Winged helix-like DNA-binding domain superfamily/Winged helix DNA-binding domain"/>
    <property type="match status" value="1"/>
</dbReference>
<feature type="domain" description="RNA polymerase sigma factor 70 region 4 type 2" evidence="7">
    <location>
        <begin position="96"/>
        <end position="146"/>
    </location>
</feature>
<keyword evidence="5" id="KW-0804">Transcription</keyword>
<dbReference type="GO" id="GO:0006352">
    <property type="term" value="P:DNA-templated transcription initiation"/>
    <property type="evidence" value="ECO:0007669"/>
    <property type="project" value="InterPro"/>
</dbReference>
<dbReference type="NCBIfam" id="TIGR02937">
    <property type="entry name" value="sigma70-ECF"/>
    <property type="match status" value="1"/>
</dbReference>
<evidence type="ECO:0000256" key="5">
    <source>
        <dbReference type="ARBA" id="ARBA00023163"/>
    </source>
</evidence>
<dbReference type="InterPro" id="IPR052704">
    <property type="entry name" value="ECF_Sigma-70_Domain"/>
</dbReference>
<dbReference type="InterPro" id="IPR032710">
    <property type="entry name" value="NTF2-like_dom_sf"/>
</dbReference>
<evidence type="ECO:0000259" key="6">
    <source>
        <dbReference type="Pfam" id="PF04542"/>
    </source>
</evidence>
<evidence type="ECO:0000256" key="2">
    <source>
        <dbReference type="ARBA" id="ARBA00011344"/>
    </source>
</evidence>
<dbReference type="InterPro" id="IPR007627">
    <property type="entry name" value="RNA_pol_sigma70_r2"/>
</dbReference>
<dbReference type="OrthoDB" id="6689546at2"/>
<dbReference type="GO" id="GO:0003677">
    <property type="term" value="F:DNA binding"/>
    <property type="evidence" value="ECO:0007669"/>
    <property type="project" value="InterPro"/>
</dbReference>
<organism evidence="8 9">
    <name type="scientific">Arachnia propionica</name>
    <dbReference type="NCBI Taxonomy" id="1750"/>
    <lineage>
        <taxon>Bacteria</taxon>
        <taxon>Bacillati</taxon>
        <taxon>Actinomycetota</taxon>
        <taxon>Actinomycetes</taxon>
        <taxon>Propionibacteriales</taxon>
        <taxon>Propionibacteriaceae</taxon>
        <taxon>Arachnia</taxon>
    </lineage>
</organism>
<dbReference type="SUPFAM" id="SSF54427">
    <property type="entry name" value="NTF2-like"/>
    <property type="match status" value="1"/>
</dbReference>
<evidence type="ECO:0000259" key="7">
    <source>
        <dbReference type="Pfam" id="PF08281"/>
    </source>
</evidence>
<dbReference type="InterPro" id="IPR014284">
    <property type="entry name" value="RNA_pol_sigma-70_dom"/>
</dbReference>
<evidence type="ECO:0000256" key="4">
    <source>
        <dbReference type="ARBA" id="ARBA00023082"/>
    </source>
</evidence>
<feature type="domain" description="RNA polymerase sigma-70 region 2" evidence="6">
    <location>
        <begin position="5"/>
        <end position="65"/>
    </location>
</feature>
<gene>
    <name evidence="8" type="ORF">EII34_10550</name>
</gene>
<dbReference type="GO" id="GO:0016987">
    <property type="term" value="F:sigma factor activity"/>
    <property type="evidence" value="ECO:0007669"/>
    <property type="project" value="UniProtKB-KW"/>
</dbReference>
<dbReference type="PANTHER" id="PTHR30173">
    <property type="entry name" value="SIGMA 19 FACTOR"/>
    <property type="match status" value="1"/>
</dbReference>
<dbReference type="SUPFAM" id="SSF88659">
    <property type="entry name" value="Sigma3 and sigma4 domains of RNA polymerase sigma factors"/>
    <property type="match status" value="1"/>
</dbReference>
<dbReference type="Proteomes" id="UP000280819">
    <property type="component" value="Unassembled WGS sequence"/>
</dbReference>
<dbReference type="PANTHER" id="PTHR30173:SF36">
    <property type="entry name" value="ECF RNA POLYMERASE SIGMA FACTOR SIGJ"/>
    <property type="match status" value="1"/>
</dbReference>
<name>A0A3P1T417_9ACTN</name>
<dbReference type="Gene3D" id="1.10.1740.10">
    <property type="match status" value="1"/>
</dbReference>
<dbReference type="InterPro" id="IPR013324">
    <property type="entry name" value="RNA_pol_sigma_r3/r4-like"/>
</dbReference>
<dbReference type="InterPro" id="IPR013325">
    <property type="entry name" value="RNA_pol_sigma_r2"/>
</dbReference>
<evidence type="ECO:0000313" key="8">
    <source>
        <dbReference type="EMBL" id="RRD04267.1"/>
    </source>
</evidence>
<dbReference type="SUPFAM" id="SSF88946">
    <property type="entry name" value="Sigma2 domain of RNA polymerase sigma factors"/>
    <property type="match status" value="1"/>
</dbReference>
<dbReference type="EMBL" id="RQZG01000012">
    <property type="protein sequence ID" value="RRD04267.1"/>
    <property type="molecule type" value="Genomic_DNA"/>
</dbReference>
<reference evidence="8 9" key="1">
    <citation type="submission" date="2018-11" db="EMBL/GenBank/DDBJ databases">
        <title>Genomes From Bacteria Associated with the Canine Oral Cavity: a Test Case for Automated Genome-Based Taxonomic Assignment.</title>
        <authorList>
            <person name="Coil D.A."/>
            <person name="Jospin G."/>
            <person name="Darling A.E."/>
            <person name="Wallis C."/>
            <person name="Davis I.J."/>
            <person name="Harris S."/>
            <person name="Eisen J.A."/>
            <person name="Holcombe L.J."/>
            <person name="O'Flynn C."/>
        </authorList>
    </citation>
    <scope>NUCLEOTIDE SEQUENCE [LARGE SCALE GENOMIC DNA]</scope>
    <source>
        <strain evidence="8 9">OH887_COT-365</strain>
    </source>
</reference>
<dbReference type="Pfam" id="PF08281">
    <property type="entry name" value="Sigma70_r4_2"/>
    <property type="match status" value="1"/>
</dbReference>
<evidence type="ECO:0000256" key="3">
    <source>
        <dbReference type="ARBA" id="ARBA00023015"/>
    </source>
</evidence>
<dbReference type="Pfam" id="PF04542">
    <property type="entry name" value="Sigma70_r2"/>
    <property type="match status" value="1"/>
</dbReference>
<dbReference type="AlphaFoldDB" id="A0A3P1T417"/>